<gene>
    <name evidence="4" type="ORF">EAH_00035630</name>
</gene>
<dbReference type="VEuPathDB" id="ToxoDB:EAH_00035630"/>
<dbReference type="EMBL" id="HG673392">
    <property type="protein sequence ID" value="CDI83301.1"/>
    <property type="molecule type" value="Genomic_DNA"/>
</dbReference>
<accession>U6GSR8</accession>
<keyword evidence="2" id="KW-1133">Transmembrane helix</keyword>
<dbReference type="InterPro" id="IPR011009">
    <property type="entry name" value="Kinase-like_dom_sf"/>
</dbReference>
<reference evidence="4" key="2">
    <citation type="submission" date="2013-10" db="EMBL/GenBank/DDBJ databases">
        <authorList>
            <person name="Aslett M."/>
        </authorList>
    </citation>
    <scope>NUCLEOTIDE SEQUENCE</scope>
    <source>
        <strain evidence="4">Houghton</strain>
    </source>
</reference>
<dbReference type="PROSITE" id="PS50011">
    <property type="entry name" value="PROTEIN_KINASE_DOM"/>
    <property type="match status" value="1"/>
</dbReference>
<dbReference type="InterPro" id="IPR000719">
    <property type="entry name" value="Prot_kinase_dom"/>
</dbReference>
<dbReference type="Gene3D" id="1.10.510.10">
    <property type="entry name" value="Transferase(Phosphotransferase) domain 1"/>
    <property type="match status" value="1"/>
</dbReference>
<dbReference type="GeneID" id="25271633"/>
<proteinExistence type="predicted"/>
<feature type="domain" description="Protein kinase" evidence="3">
    <location>
        <begin position="233"/>
        <end position="533"/>
    </location>
</feature>
<dbReference type="GO" id="GO:0004672">
    <property type="term" value="F:protein kinase activity"/>
    <property type="evidence" value="ECO:0007669"/>
    <property type="project" value="InterPro"/>
</dbReference>
<dbReference type="OMA" id="HLALDWD"/>
<name>U6GSR8_EIMAC</name>
<evidence type="ECO:0000256" key="2">
    <source>
        <dbReference type="SAM" id="Phobius"/>
    </source>
</evidence>
<evidence type="ECO:0000313" key="4">
    <source>
        <dbReference type="EMBL" id="CDI83301.1"/>
    </source>
</evidence>
<dbReference type="GO" id="GO:0005524">
    <property type="term" value="F:ATP binding"/>
    <property type="evidence" value="ECO:0007669"/>
    <property type="project" value="InterPro"/>
</dbReference>
<keyword evidence="2" id="KW-0812">Transmembrane</keyword>
<protein>
    <recommendedName>
        <fullName evidence="3">Protein kinase domain-containing protein</fullName>
    </recommendedName>
</protein>
<evidence type="ECO:0000256" key="1">
    <source>
        <dbReference type="SAM" id="MobiDB-lite"/>
    </source>
</evidence>
<evidence type="ECO:0000259" key="3">
    <source>
        <dbReference type="PROSITE" id="PS50011"/>
    </source>
</evidence>
<sequence length="541" mass="58764">MDRRIDPGETSARVESEPVAGAKNFLVDTRKVVSSSPVGRVSLAPLALAAASMIVFIVVHGKVSPPADRVDSENATVQRTAYARSSSSLSIDEQVERTQKQAGTDGRPVGGSGKPHTRPRGKAELSGSLASVLSIRRPTQPVTNYDDWGLPSLEDFERTLSSRLKQGKAALAAWAVEFYTSDAVAQSVETSQRIVCEALWERTVGSFVGMVLVLRGTRPLKLDDEIRHLPHVLRVTKVAGVLRWGLLLHAEDIDANREFSLQIPMLDEDVIEVFGVETFLGKAREAFKDERNAEIQACGSVSAALTASLKGFAVTLYTAEIVGVSPVCSAGETLILNQPKLLEKFQGTLNDLKKSAPGVMAKARDYIATRLLHIVLKLEKTGIGHLALDWDSLFLREDGSFLLGDFGSSAPFGRPIISELASLSDHLEPGILAAEDTGLSPAPGTNLWSLGIMLFQLYTGKDNPYGTEEGNSHGDAAKSLAKGLLTRGVRSYILNHELAASNVPLRWQQLILRLLEPRSSNRINGFEIIWEFFDLLSHPAE</sequence>
<dbReference type="SUPFAM" id="SSF56112">
    <property type="entry name" value="Protein kinase-like (PK-like)"/>
    <property type="match status" value="1"/>
</dbReference>
<dbReference type="OrthoDB" id="3256376at2759"/>
<dbReference type="Proteomes" id="UP000018050">
    <property type="component" value="Unassembled WGS sequence"/>
</dbReference>
<dbReference type="RefSeq" id="XP_013247559.1">
    <property type="nucleotide sequence ID" value="XM_013392105.1"/>
</dbReference>
<feature type="region of interest" description="Disordered" evidence="1">
    <location>
        <begin position="85"/>
        <end position="125"/>
    </location>
</feature>
<dbReference type="AlphaFoldDB" id="U6GSR8"/>
<feature type="transmembrane region" description="Helical" evidence="2">
    <location>
        <begin position="41"/>
        <end position="59"/>
    </location>
</feature>
<keyword evidence="2" id="KW-0472">Membrane</keyword>
<evidence type="ECO:0000313" key="5">
    <source>
        <dbReference type="Proteomes" id="UP000018050"/>
    </source>
</evidence>
<reference evidence="4" key="1">
    <citation type="submission" date="2013-10" db="EMBL/GenBank/DDBJ databases">
        <title>Genomic analysis of the causative agents of coccidiosis in chickens.</title>
        <authorList>
            <person name="Reid A.J."/>
            <person name="Blake D."/>
            <person name="Billington K."/>
            <person name="Browne H."/>
            <person name="Dunn M."/>
            <person name="Hung S."/>
            <person name="Kawahara F."/>
            <person name="Miranda-Saavedra D."/>
            <person name="Mourier T."/>
            <person name="Nagra H."/>
            <person name="Otto T.D."/>
            <person name="Rawlings N."/>
            <person name="Sanchez A."/>
            <person name="Sanders M."/>
            <person name="Subramaniam C."/>
            <person name="Tay Y."/>
            <person name="Dear P."/>
            <person name="Doerig C."/>
            <person name="Gruber A."/>
            <person name="Parkinson J."/>
            <person name="Shirley M."/>
            <person name="Wan K.L."/>
            <person name="Berriman M."/>
            <person name="Tomley F."/>
            <person name="Pain A."/>
        </authorList>
    </citation>
    <scope>NUCLEOTIDE SEQUENCE</scope>
    <source>
        <strain evidence="4">Houghton</strain>
    </source>
</reference>
<keyword evidence="5" id="KW-1185">Reference proteome</keyword>
<organism evidence="4 5">
    <name type="scientific">Eimeria acervulina</name>
    <name type="common">Coccidian parasite</name>
    <dbReference type="NCBI Taxonomy" id="5801"/>
    <lineage>
        <taxon>Eukaryota</taxon>
        <taxon>Sar</taxon>
        <taxon>Alveolata</taxon>
        <taxon>Apicomplexa</taxon>
        <taxon>Conoidasida</taxon>
        <taxon>Coccidia</taxon>
        <taxon>Eucoccidiorida</taxon>
        <taxon>Eimeriorina</taxon>
        <taxon>Eimeriidae</taxon>
        <taxon>Eimeria</taxon>
    </lineage>
</organism>